<proteinExistence type="predicted"/>
<organism evidence="2 3">
    <name type="scientific">Lineolata rhizophorae</name>
    <dbReference type="NCBI Taxonomy" id="578093"/>
    <lineage>
        <taxon>Eukaryota</taxon>
        <taxon>Fungi</taxon>
        <taxon>Dikarya</taxon>
        <taxon>Ascomycota</taxon>
        <taxon>Pezizomycotina</taxon>
        <taxon>Dothideomycetes</taxon>
        <taxon>Dothideomycetes incertae sedis</taxon>
        <taxon>Lineolatales</taxon>
        <taxon>Lineolataceae</taxon>
        <taxon>Lineolata</taxon>
    </lineage>
</organism>
<keyword evidence="3" id="KW-1185">Reference proteome</keyword>
<dbReference type="Proteomes" id="UP000799766">
    <property type="component" value="Unassembled WGS sequence"/>
</dbReference>
<dbReference type="InterPro" id="IPR003347">
    <property type="entry name" value="JmjC_dom"/>
</dbReference>
<evidence type="ECO:0000259" key="1">
    <source>
        <dbReference type="PROSITE" id="PS51184"/>
    </source>
</evidence>
<dbReference type="EMBL" id="MU001672">
    <property type="protein sequence ID" value="KAF2461136.1"/>
    <property type="molecule type" value="Genomic_DNA"/>
</dbReference>
<dbReference type="SUPFAM" id="SSF51197">
    <property type="entry name" value="Clavaminate synthase-like"/>
    <property type="match status" value="1"/>
</dbReference>
<evidence type="ECO:0000313" key="3">
    <source>
        <dbReference type="Proteomes" id="UP000799766"/>
    </source>
</evidence>
<evidence type="ECO:0000313" key="2">
    <source>
        <dbReference type="EMBL" id="KAF2461136.1"/>
    </source>
</evidence>
<dbReference type="PROSITE" id="PS51184">
    <property type="entry name" value="JMJC"/>
    <property type="match status" value="1"/>
</dbReference>
<gene>
    <name evidence="2" type="ORF">BDY21DRAFT_334439</name>
</gene>
<dbReference type="AlphaFoldDB" id="A0A6A6PB22"/>
<name>A0A6A6PB22_9PEZI</name>
<dbReference type="Gene3D" id="2.60.120.650">
    <property type="entry name" value="Cupin"/>
    <property type="match status" value="1"/>
</dbReference>
<protein>
    <recommendedName>
        <fullName evidence="1">JmjC domain-containing protein</fullName>
    </recommendedName>
</protein>
<feature type="domain" description="JmjC" evidence="1">
    <location>
        <begin position="1"/>
        <end position="106"/>
    </location>
</feature>
<accession>A0A6A6PB22</accession>
<dbReference type="OrthoDB" id="263283at2759"/>
<reference evidence="2" key="1">
    <citation type="journal article" date="2020" name="Stud. Mycol.">
        <title>101 Dothideomycetes genomes: a test case for predicting lifestyles and emergence of pathogens.</title>
        <authorList>
            <person name="Haridas S."/>
            <person name="Albert R."/>
            <person name="Binder M."/>
            <person name="Bloem J."/>
            <person name="Labutti K."/>
            <person name="Salamov A."/>
            <person name="Andreopoulos B."/>
            <person name="Baker S."/>
            <person name="Barry K."/>
            <person name="Bills G."/>
            <person name="Bluhm B."/>
            <person name="Cannon C."/>
            <person name="Castanera R."/>
            <person name="Culley D."/>
            <person name="Daum C."/>
            <person name="Ezra D."/>
            <person name="Gonzalez J."/>
            <person name="Henrissat B."/>
            <person name="Kuo A."/>
            <person name="Liang C."/>
            <person name="Lipzen A."/>
            <person name="Lutzoni F."/>
            <person name="Magnuson J."/>
            <person name="Mondo S."/>
            <person name="Nolan M."/>
            <person name="Ohm R."/>
            <person name="Pangilinan J."/>
            <person name="Park H.-J."/>
            <person name="Ramirez L."/>
            <person name="Alfaro M."/>
            <person name="Sun H."/>
            <person name="Tritt A."/>
            <person name="Yoshinaga Y."/>
            <person name="Zwiers L.-H."/>
            <person name="Turgeon B."/>
            <person name="Goodwin S."/>
            <person name="Spatafora J."/>
            <person name="Crous P."/>
            <person name="Grigoriev I."/>
        </authorList>
    </citation>
    <scope>NUCLEOTIDE SEQUENCE</scope>
    <source>
        <strain evidence="2">ATCC 16933</strain>
    </source>
</reference>
<sequence>MAGAKVVRLYEPEVGRKVFERVRTRVGGKEGSERMRGEEMMAGEEKEELEREVWGGEEVGKERGWQVVLGRGEGVFIPTGWWHSIRGVGDGITASVYYANQILRTL</sequence>